<dbReference type="Proteomes" id="UP001268683">
    <property type="component" value="Chromosome"/>
</dbReference>
<feature type="transmembrane region" description="Helical" evidence="1">
    <location>
        <begin position="89"/>
        <end position="107"/>
    </location>
</feature>
<organism evidence="3 4">
    <name type="scientific">Temperatibacter marinus</name>
    <dbReference type="NCBI Taxonomy" id="1456591"/>
    <lineage>
        <taxon>Bacteria</taxon>
        <taxon>Pseudomonadati</taxon>
        <taxon>Pseudomonadota</taxon>
        <taxon>Alphaproteobacteria</taxon>
        <taxon>Kordiimonadales</taxon>
        <taxon>Temperatibacteraceae</taxon>
        <taxon>Temperatibacter</taxon>
    </lineage>
</organism>
<keyword evidence="1" id="KW-0812">Transmembrane</keyword>
<dbReference type="InterPro" id="IPR003675">
    <property type="entry name" value="Rce1/LyrA-like_dom"/>
</dbReference>
<evidence type="ECO:0000259" key="2">
    <source>
        <dbReference type="Pfam" id="PF02517"/>
    </source>
</evidence>
<dbReference type="GO" id="GO:0080120">
    <property type="term" value="P:CAAX-box protein maturation"/>
    <property type="evidence" value="ECO:0007669"/>
    <property type="project" value="UniProtKB-ARBA"/>
</dbReference>
<protein>
    <submittedName>
        <fullName evidence="3">CPBP family intramembrane metalloprotease</fullName>
        <ecNumber evidence="3">3.4.-.-</ecNumber>
    </submittedName>
</protein>
<evidence type="ECO:0000313" key="3">
    <source>
        <dbReference type="EMBL" id="WND02429.1"/>
    </source>
</evidence>
<dbReference type="KEGG" id="tmk:QGN29_12825"/>
<feature type="transmembrane region" description="Helical" evidence="1">
    <location>
        <begin position="64"/>
        <end position="82"/>
    </location>
</feature>
<dbReference type="AlphaFoldDB" id="A0AA52EHJ1"/>
<name>A0AA52EHJ1_9PROT</name>
<keyword evidence="3" id="KW-0378">Hydrolase</keyword>
<dbReference type="EMBL" id="CP123872">
    <property type="protein sequence ID" value="WND02429.1"/>
    <property type="molecule type" value="Genomic_DNA"/>
</dbReference>
<gene>
    <name evidence="3" type="ORF">QGN29_12825</name>
</gene>
<dbReference type="Pfam" id="PF02517">
    <property type="entry name" value="Rce1-like"/>
    <property type="match status" value="1"/>
</dbReference>
<dbReference type="EC" id="3.4.-.-" evidence="3"/>
<keyword evidence="1" id="KW-1133">Transmembrane helix</keyword>
<keyword evidence="4" id="KW-1185">Reference proteome</keyword>
<keyword evidence="1" id="KW-0472">Membrane</keyword>
<accession>A0AA52EHJ1</accession>
<feature type="transmembrane region" description="Helical" evidence="1">
    <location>
        <begin position="127"/>
        <end position="149"/>
    </location>
</feature>
<keyword evidence="3" id="KW-0645">Protease</keyword>
<dbReference type="RefSeq" id="WP_310798264.1">
    <property type="nucleotide sequence ID" value="NZ_CP123872.1"/>
</dbReference>
<evidence type="ECO:0000313" key="4">
    <source>
        <dbReference type="Proteomes" id="UP001268683"/>
    </source>
</evidence>
<dbReference type="GO" id="GO:0008237">
    <property type="term" value="F:metallopeptidase activity"/>
    <property type="evidence" value="ECO:0007669"/>
    <property type="project" value="UniProtKB-KW"/>
</dbReference>
<evidence type="ECO:0000256" key="1">
    <source>
        <dbReference type="SAM" id="Phobius"/>
    </source>
</evidence>
<feature type="domain" description="CAAX prenyl protease 2/Lysostaphin resistance protein A-like" evidence="2">
    <location>
        <begin position="14"/>
        <end position="100"/>
    </location>
</feature>
<sequence>MTQLFENLWWITKSVVYEEFLFRGVLLLLSLHYLSPRNACLLNGFAFGIYHWFSYGIIGNIQAMIYILILTGSMGYLLAHAFHRSKGIIAPIGIHMGVNISTITLFSKGPIGSGVFLLSDPATPLNLTMSLSLSLAFPLFYMVAAFYLINKIYSKE</sequence>
<dbReference type="GO" id="GO:0004175">
    <property type="term" value="F:endopeptidase activity"/>
    <property type="evidence" value="ECO:0007669"/>
    <property type="project" value="UniProtKB-ARBA"/>
</dbReference>
<proteinExistence type="predicted"/>
<keyword evidence="3" id="KW-0482">Metalloprotease</keyword>
<reference evidence="3" key="1">
    <citation type="submission" date="2023-04" db="EMBL/GenBank/DDBJ databases">
        <title>Complete genome sequence of Temperatibacter marinus.</title>
        <authorList>
            <person name="Rong J.-C."/>
            <person name="Yi M.-L."/>
            <person name="Zhao Q."/>
        </authorList>
    </citation>
    <scope>NUCLEOTIDE SEQUENCE</scope>
    <source>
        <strain evidence="3">NBRC 110045</strain>
    </source>
</reference>